<evidence type="ECO:0000256" key="8">
    <source>
        <dbReference type="ARBA" id="ARBA00023170"/>
    </source>
</evidence>
<evidence type="ECO:0000259" key="12">
    <source>
        <dbReference type="Pfam" id="PF00593"/>
    </source>
</evidence>
<feature type="domain" description="TonB-dependent receptor plug" evidence="13">
    <location>
        <begin position="57"/>
        <end position="164"/>
    </location>
</feature>
<evidence type="ECO:0000256" key="2">
    <source>
        <dbReference type="ARBA" id="ARBA00022448"/>
    </source>
</evidence>
<organism evidence="14 15">
    <name type="scientific">Psychroflexus planctonicus</name>
    <dbReference type="NCBI Taxonomy" id="1526575"/>
    <lineage>
        <taxon>Bacteria</taxon>
        <taxon>Pseudomonadati</taxon>
        <taxon>Bacteroidota</taxon>
        <taxon>Flavobacteriia</taxon>
        <taxon>Flavobacteriales</taxon>
        <taxon>Flavobacteriaceae</taxon>
        <taxon>Psychroflexus</taxon>
    </lineage>
</organism>
<keyword evidence="5" id="KW-0732">Signal</keyword>
<dbReference type="InterPro" id="IPR037066">
    <property type="entry name" value="Plug_dom_sf"/>
</dbReference>
<dbReference type="InterPro" id="IPR036942">
    <property type="entry name" value="Beta-barrel_TonB_sf"/>
</dbReference>
<dbReference type="InterPro" id="IPR000531">
    <property type="entry name" value="Beta-barrel_TonB"/>
</dbReference>
<gene>
    <name evidence="14" type="ORF">GCM10010832_21670</name>
</gene>
<dbReference type="Gene3D" id="2.170.130.10">
    <property type="entry name" value="TonB-dependent receptor, plug domain"/>
    <property type="match status" value="1"/>
</dbReference>
<keyword evidence="9 10" id="KW-0998">Cell outer membrane</keyword>
<comment type="similarity">
    <text evidence="10 11">Belongs to the TonB-dependent receptor family.</text>
</comment>
<evidence type="ECO:0000259" key="13">
    <source>
        <dbReference type="Pfam" id="PF07715"/>
    </source>
</evidence>
<name>A0ABQ1SI79_9FLAO</name>
<evidence type="ECO:0000256" key="10">
    <source>
        <dbReference type="PROSITE-ProRule" id="PRU01360"/>
    </source>
</evidence>
<evidence type="ECO:0000256" key="4">
    <source>
        <dbReference type="ARBA" id="ARBA00022692"/>
    </source>
</evidence>
<comment type="subcellular location">
    <subcellularLocation>
        <location evidence="1 10">Cell outer membrane</location>
        <topology evidence="1 10">Multi-pass membrane protein</topology>
    </subcellularLocation>
</comment>
<proteinExistence type="inferred from homology"/>
<sequence>MRSYFEQITFGEKKMRKGISLVITFLFTIFSFSQIQQDTTQIEEVVVKSSTRQKQIQNNSKPIHLVSKQEISRIDPSIITPVLNRVPGVFMQQGALNTNRITIRGIGARSQFSTNRLKAYLDNIPLTSANGETTLDDLDIEILEQIEITKGPNNTQFGADIGGVIQLSAKEISIDKNFSKYTNLFGSYGLQKHSILAGHKSDNKQILVSYHNLQQDGFRENSNYQRESLNIISELYANENTSFDFLSVLTDLKAFIPSSITQEDLENNPSNAASNWNAAQGFESYTRGLFGVTLNQKITDNLKNKTSVFTNFKNAYEPRPFDILDENTTGLGLRSNFELQTKLFNRNASFNFGTELMYEWHATTNYDNLYQEFPNQGSVQGDLFFNIDQVRFYQNYFAELSYELTPKINLETGISLNSTSFQIEDRFLNDGIDQSSKHRYETALNPRLGINYEVGRNKYLYANISRGFAVPTVAESLTPSGILNTDLLPEKAWNYEVGSKLNFFNNALYTEVNLYSLHVNNLLVARRTAEDQFIGINAGKTIHNGIESLIKGNINKGKTLWQPYFSGSFNFFEFDDFVDEENNFSGNDLTGVPDMIINVGLDFAWKNLQVFSNWNYVGEIPLNDANSLSSASYRLVNLKVAYTFQIGRNFDIQLNAGVNNLLNEKYAASVLPNAVGFGNSPARFFYPGLPRNYFFGAQFNYDF</sequence>
<keyword evidence="8 14" id="KW-0675">Receptor</keyword>
<dbReference type="Pfam" id="PF07715">
    <property type="entry name" value="Plug"/>
    <property type="match status" value="1"/>
</dbReference>
<reference evidence="15" key="1">
    <citation type="journal article" date="2019" name="Int. J. Syst. Evol. Microbiol.">
        <title>The Global Catalogue of Microorganisms (GCM) 10K type strain sequencing project: providing services to taxonomists for standard genome sequencing and annotation.</title>
        <authorList>
            <consortium name="The Broad Institute Genomics Platform"/>
            <consortium name="The Broad Institute Genome Sequencing Center for Infectious Disease"/>
            <person name="Wu L."/>
            <person name="Ma J."/>
        </authorList>
    </citation>
    <scope>NUCLEOTIDE SEQUENCE [LARGE SCALE GENOMIC DNA]</scope>
    <source>
        <strain evidence="15">CGMCC 1.12931</strain>
    </source>
</reference>
<protein>
    <submittedName>
        <fullName evidence="14">TonB-dependent receptor</fullName>
    </submittedName>
</protein>
<dbReference type="PANTHER" id="PTHR30069">
    <property type="entry name" value="TONB-DEPENDENT OUTER MEMBRANE RECEPTOR"/>
    <property type="match status" value="1"/>
</dbReference>
<evidence type="ECO:0000256" key="5">
    <source>
        <dbReference type="ARBA" id="ARBA00022729"/>
    </source>
</evidence>
<feature type="domain" description="TonB-dependent receptor-like beta-barrel" evidence="12">
    <location>
        <begin position="253"/>
        <end position="661"/>
    </location>
</feature>
<accession>A0ABQ1SI79</accession>
<dbReference type="PANTHER" id="PTHR30069:SF29">
    <property type="entry name" value="HEMOGLOBIN AND HEMOGLOBIN-HAPTOGLOBIN-BINDING PROTEIN 1-RELATED"/>
    <property type="match status" value="1"/>
</dbReference>
<dbReference type="Gene3D" id="2.40.170.20">
    <property type="entry name" value="TonB-dependent receptor, beta-barrel domain"/>
    <property type="match status" value="1"/>
</dbReference>
<dbReference type="InterPro" id="IPR039426">
    <property type="entry name" value="TonB-dep_rcpt-like"/>
</dbReference>
<keyword evidence="7 10" id="KW-0472">Membrane</keyword>
<dbReference type="PROSITE" id="PS52016">
    <property type="entry name" value="TONB_DEPENDENT_REC_3"/>
    <property type="match status" value="1"/>
</dbReference>
<keyword evidence="2 10" id="KW-0813">Transport</keyword>
<keyword evidence="3 10" id="KW-1134">Transmembrane beta strand</keyword>
<dbReference type="InterPro" id="IPR012910">
    <property type="entry name" value="Plug_dom"/>
</dbReference>
<dbReference type="SUPFAM" id="SSF56935">
    <property type="entry name" value="Porins"/>
    <property type="match status" value="1"/>
</dbReference>
<evidence type="ECO:0000256" key="6">
    <source>
        <dbReference type="ARBA" id="ARBA00023077"/>
    </source>
</evidence>
<evidence type="ECO:0000256" key="7">
    <source>
        <dbReference type="ARBA" id="ARBA00023136"/>
    </source>
</evidence>
<evidence type="ECO:0000313" key="15">
    <source>
        <dbReference type="Proteomes" id="UP000599179"/>
    </source>
</evidence>
<keyword evidence="4 10" id="KW-0812">Transmembrane</keyword>
<evidence type="ECO:0000256" key="1">
    <source>
        <dbReference type="ARBA" id="ARBA00004571"/>
    </source>
</evidence>
<keyword evidence="15" id="KW-1185">Reference proteome</keyword>
<dbReference type="Pfam" id="PF00593">
    <property type="entry name" value="TonB_dep_Rec_b-barrel"/>
    <property type="match status" value="1"/>
</dbReference>
<evidence type="ECO:0000256" key="9">
    <source>
        <dbReference type="ARBA" id="ARBA00023237"/>
    </source>
</evidence>
<evidence type="ECO:0000313" key="14">
    <source>
        <dbReference type="EMBL" id="GGE41303.1"/>
    </source>
</evidence>
<evidence type="ECO:0000256" key="11">
    <source>
        <dbReference type="RuleBase" id="RU003357"/>
    </source>
</evidence>
<evidence type="ECO:0000256" key="3">
    <source>
        <dbReference type="ARBA" id="ARBA00022452"/>
    </source>
</evidence>
<keyword evidence="6 11" id="KW-0798">TonB box</keyword>
<dbReference type="Proteomes" id="UP000599179">
    <property type="component" value="Unassembled WGS sequence"/>
</dbReference>
<comment type="caution">
    <text evidence="14">The sequence shown here is derived from an EMBL/GenBank/DDBJ whole genome shotgun (WGS) entry which is preliminary data.</text>
</comment>
<dbReference type="EMBL" id="BMGM01000010">
    <property type="protein sequence ID" value="GGE41303.1"/>
    <property type="molecule type" value="Genomic_DNA"/>
</dbReference>